<evidence type="ECO:0000313" key="1">
    <source>
        <dbReference type="EMBL" id="QTP92290.1"/>
    </source>
</evidence>
<organism evidence="1 2">
    <name type="scientific">Pseudomonas phage vB_PaeS_PAJD-1</name>
    <dbReference type="NCBI Taxonomy" id="2822848"/>
    <lineage>
        <taxon>Viruses</taxon>
        <taxon>Duplodnaviria</taxon>
        <taxon>Heunggongvirae</taxon>
        <taxon>Uroviricota</taxon>
        <taxon>Caudoviricetes</taxon>
        <taxon>Queuovirinae</taxon>
        <taxon>Nipunavirus</taxon>
        <taxon>Nipunavirus PAJD1</taxon>
    </lineage>
</organism>
<dbReference type="Proteomes" id="UP000828098">
    <property type="component" value="Segment"/>
</dbReference>
<protein>
    <submittedName>
        <fullName evidence="1">Uncharacterized protein</fullName>
    </submittedName>
</protein>
<name>A0AAE7RA50_9CAUD</name>
<dbReference type="EMBL" id="MW835180">
    <property type="protein sequence ID" value="QTP92290.1"/>
    <property type="molecule type" value="Genomic_DNA"/>
</dbReference>
<sequence>MLRSTEARRHATGRRTAEATCRGGSLGAHIDLLVDVLDRADLVGVLVLTGGVLAELHLDLHGQAVQLAGVLNVQNADSMRDRRQLLVGDFLGHRIGVAQVQAHVDLAVGVLAVDDVETGLEVSTGAVLGRLHFRLVDHRVIPARGDGLETEIRGDLGCIKVQLCHGF</sequence>
<accession>A0AAE7RA50</accession>
<evidence type="ECO:0000313" key="2">
    <source>
        <dbReference type="Proteomes" id="UP000828098"/>
    </source>
</evidence>
<reference evidence="1 2" key="1">
    <citation type="submission" date="2021-03" db="EMBL/GenBank/DDBJ databases">
        <authorList>
            <person name="Wang Z."/>
            <person name="Lin X."/>
        </authorList>
    </citation>
    <scope>NUCLEOTIDE SEQUENCE [LARGE SCALE GENOMIC DNA]</scope>
</reference>
<keyword evidence="2" id="KW-1185">Reference proteome</keyword>
<gene>
    <name evidence="1" type="ORF">vBPaeSPAJD1_1</name>
</gene>
<proteinExistence type="predicted"/>